<reference evidence="8" key="1">
    <citation type="submission" date="2016-02" db="EMBL/GenBank/DDBJ databases">
        <title>RNAseq analyses of the midgut from blood- or serum-fed Ixodes ricinus ticks.</title>
        <authorList>
            <person name="Perner J."/>
            <person name="Provaznik J."/>
            <person name="Schrenkova J."/>
            <person name="Urbanova V."/>
            <person name="Ribeiro J.M."/>
            <person name="Kopacek P."/>
        </authorList>
    </citation>
    <scope>NUCLEOTIDE SEQUENCE</scope>
    <source>
        <tissue evidence="8">Gut</tissue>
    </source>
</reference>
<evidence type="ECO:0000259" key="7">
    <source>
        <dbReference type="PROSITE" id="PS50950"/>
    </source>
</evidence>
<dbReference type="SUPFAM" id="SSF57716">
    <property type="entry name" value="Glucocorticoid receptor-like (DNA-binding domain)"/>
    <property type="match status" value="1"/>
</dbReference>
<keyword evidence="6" id="KW-0175">Coiled coil</keyword>
<accession>A0A131YB38</accession>
<dbReference type="Pfam" id="PF05485">
    <property type="entry name" value="THAP"/>
    <property type="match status" value="1"/>
</dbReference>
<evidence type="ECO:0000256" key="2">
    <source>
        <dbReference type="ARBA" id="ARBA00022771"/>
    </source>
</evidence>
<keyword evidence="4 5" id="KW-0238">DNA-binding</keyword>
<evidence type="ECO:0000256" key="5">
    <source>
        <dbReference type="PROSITE-ProRule" id="PRU00309"/>
    </source>
</evidence>
<dbReference type="EMBL" id="GEFM01000500">
    <property type="protein sequence ID" value="JAP75296.1"/>
    <property type="molecule type" value="mRNA"/>
</dbReference>
<evidence type="ECO:0000256" key="3">
    <source>
        <dbReference type="ARBA" id="ARBA00022833"/>
    </source>
</evidence>
<dbReference type="Gene3D" id="6.20.210.20">
    <property type="entry name" value="THAP domain"/>
    <property type="match status" value="1"/>
</dbReference>
<name>A0A131YB38_IXORI</name>
<dbReference type="PROSITE" id="PS50950">
    <property type="entry name" value="ZF_THAP"/>
    <property type="match status" value="1"/>
</dbReference>
<dbReference type="AlphaFoldDB" id="A0A131YB38"/>
<evidence type="ECO:0000256" key="4">
    <source>
        <dbReference type="ARBA" id="ARBA00023125"/>
    </source>
</evidence>
<feature type="coiled-coil region" evidence="6">
    <location>
        <begin position="165"/>
        <end position="206"/>
    </location>
</feature>
<protein>
    <recommendedName>
        <fullName evidence="7">THAP-type domain-containing protein</fullName>
    </recommendedName>
</protein>
<keyword evidence="3" id="KW-0862">Zinc</keyword>
<keyword evidence="2 5" id="KW-0863">Zinc-finger</keyword>
<dbReference type="GO" id="GO:0008270">
    <property type="term" value="F:zinc ion binding"/>
    <property type="evidence" value="ECO:0007669"/>
    <property type="project" value="UniProtKB-KW"/>
</dbReference>
<dbReference type="SMART" id="SM00980">
    <property type="entry name" value="THAP"/>
    <property type="match status" value="1"/>
</dbReference>
<dbReference type="GO" id="GO:0003677">
    <property type="term" value="F:DNA binding"/>
    <property type="evidence" value="ECO:0007669"/>
    <property type="project" value="UniProtKB-UniRule"/>
</dbReference>
<evidence type="ECO:0000313" key="8">
    <source>
        <dbReference type="EMBL" id="JAP75296.1"/>
    </source>
</evidence>
<evidence type="ECO:0000256" key="6">
    <source>
        <dbReference type="SAM" id="Coils"/>
    </source>
</evidence>
<dbReference type="InterPro" id="IPR052224">
    <property type="entry name" value="THAP_domain_protein"/>
</dbReference>
<organism evidence="8">
    <name type="scientific">Ixodes ricinus</name>
    <name type="common">Common tick</name>
    <name type="synonym">Acarus ricinus</name>
    <dbReference type="NCBI Taxonomy" id="34613"/>
    <lineage>
        <taxon>Eukaryota</taxon>
        <taxon>Metazoa</taxon>
        <taxon>Ecdysozoa</taxon>
        <taxon>Arthropoda</taxon>
        <taxon>Chelicerata</taxon>
        <taxon>Arachnida</taxon>
        <taxon>Acari</taxon>
        <taxon>Parasitiformes</taxon>
        <taxon>Ixodida</taxon>
        <taxon>Ixodoidea</taxon>
        <taxon>Ixodidae</taxon>
        <taxon>Ixodinae</taxon>
        <taxon>Ixodes</taxon>
    </lineage>
</organism>
<evidence type="ECO:0000256" key="1">
    <source>
        <dbReference type="ARBA" id="ARBA00022723"/>
    </source>
</evidence>
<proteinExistence type="evidence at transcript level"/>
<sequence>MPGCCVPGCNNHSNKGARLFRFPADPSRRKLWLAYVNRGNWEPACSLVCIKHFEESAFEQRRQDGWQKLKPNAVPTVPIVNFQCTPRRRKVSVTPALPVIKNRMHTLNTKDPTCFNSKHTSLDLQNCSSSRGNDHGPSKTTMASYTTLVVLPYQIPDQSSGDVEVAELKRKLDDAQRRQVELEAAYRIAQGTIRKLQKKVRELETQLSSF</sequence>
<dbReference type="InterPro" id="IPR038441">
    <property type="entry name" value="THAP_Znf_sf"/>
</dbReference>
<dbReference type="SMART" id="SM00692">
    <property type="entry name" value="DM3"/>
    <property type="match status" value="1"/>
</dbReference>
<dbReference type="PANTHER" id="PTHR46927">
    <property type="entry name" value="AGAP005574-PA"/>
    <property type="match status" value="1"/>
</dbReference>
<dbReference type="PANTHER" id="PTHR46927:SF3">
    <property type="entry name" value="THAP-TYPE DOMAIN-CONTAINING PROTEIN"/>
    <property type="match status" value="1"/>
</dbReference>
<keyword evidence="1" id="KW-0479">Metal-binding</keyword>
<feature type="domain" description="THAP-type" evidence="7">
    <location>
        <begin position="1"/>
        <end position="78"/>
    </location>
</feature>
<dbReference type="InterPro" id="IPR006612">
    <property type="entry name" value="THAP_Znf"/>
</dbReference>